<name>A0A385YQU4_9BACL</name>
<keyword evidence="2" id="KW-1185">Reference proteome</keyword>
<dbReference type="EMBL" id="CP032418">
    <property type="protein sequence ID" value="AYC28851.1"/>
    <property type="molecule type" value="Genomic_DNA"/>
</dbReference>
<protein>
    <recommendedName>
        <fullName evidence="3">YwpF protein</fullName>
    </recommendedName>
</protein>
<dbReference type="RefSeq" id="WP_119882595.1">
    <property type="nucleotide sequence ID" value="NZ_CP032418.1"/>
</dbReference>
<evidence type="ECO:0000313" key="1">
    <source>
        <dbReference type="EMBL" id="AYC28851.1"/>
    </source>
</evidence>
<dbReference type="OrthoDB" id="2427395at2"/>
<accession>A0A385YQU4</accession>
<dbReference type="AlphaFoldDB" id="A0A385YQU4"/>
<dbReference type="KEGG" id="paek:D3873_02800"/>
<dbReference type="Pfam" id="PF14183">
    <property type="entry name" value="YwpF"/>
    <property type="match status" value="1"/>
</dbReference>
<sequence>MKTFKMISIALLKNNEKMNIPLEDGIIINQENSYRSWIIEMYIDKQHSNLFTEAIASEEMLEVSVVISYPENEPATFQVIVYTTKEIGDYISVLMKGTLKRARRKYAESLLSELVEDGLSGEALVTRFESDMRERPKLKKDEVEQ</sequence>
<reference evidence="2" key="1">
    <citation type="submission" date="2018-09" db="EMBL/GenBank/DDBJ databases">
        <authorList>
            <person name="Zhu H."/>
        </authorList>
    </citation>
    <scope>NUCLEOTIDE SEQUENCE [LARGE SCALE GENOMIC DNA]</scope>
    <source>
        <strain evidence="2">K2R23-3</strain>
    </source>
</reference>
<organism evidence="1 2">
    <name type="scientific">Paenisporosarcina cavernae</name>
    <dbReference type="NCBI Taxonomy" id="2320858"/>
    <lineage>
        <taxon>Bacteria</taxon>
        <taxon>Bacillati</taxon>
        <taxon>Bacillota</taxon>
        <taxon>Bacilli</taxon>
        <taxon>Bacillales</taxon>
        <taxon>Caryophanaceae</taxon>
        <taxon>Paenisporosarcina</taxon>
    </lineage>
</organism>
<evidence type="ECO:0000313" key="2">
    <source>
        <dbReference type="Proteomes" id="UP000265725"/>
    </source>
</evidence>
<proteinExistence type="predicted"/>
<evidence type="ECO:0008006" key="3">
    <source>
        <dbReference type="Google" id="ProtNLM"/>
    </source>
</evidence>
<dbReference type="Proteomes" id="UP000265725">
    <property type="component" value="Chromosome"/>
</dbReference>
<dbReference type="InterPro" id="IPR025573">
    <property type="entry name" value="YwpF"/>
</dbReference>
<gene>
    <name evidence="1" type="ORF">D3873_02800</name>
</gene>